<dbReference type="Proteomes" id="UP000591735">
    <property type="component" value="Unassembled WGS sequence"/>
</dbReference>
<keyword evidence="4" id="KW-1185">Reference proteome</keyword>
<evidence type="ECO:0000256" key="1">
    <source>
        <dbReference type="SAM" id="SignalP"/>
    </source>
</evidence>
<evidence type="ECO:0000259" key="2">
    <source>
        <dbReference type="Pfam" id="PF18602"/>
    </source>
</evidence>
<organism evidence="3 4">
    <name type="scientific">Marinobacter oulmenensis</name>
    <dbReference type="NCBI Taxonomy" id="643747"/>
    <lineage>
        <taxon>Bacteria</taxon>
        <taxon>Pseudomonadati</taxon>
        <taxon>Pseudomonadota</taxon>
        <taxon>Gammaproteobacteria</taxon>
        <taxon>Pseudomonadales</taxon>
        <taxon>Marinobacteraceae</taxon>
        <taxon>Marinobacter</taxon>
    </lineage>
</organism>
<sequence length="127" mass="13673">MKMNLLKPLMILFLLTPALAQAGAEKILSQCQIVTSDAKKANENPISALIEMGYCLGYVAGVSDYSTVTADMASGELESLKSCRPPSALNEQLAKVVVKFLEDNPKLHHLDEATLVALALHDAFPCN</sequence>
<keyword evidence="1" id="KW-0732">Signal</keyword>
<dbReference type="InterPro" id="IPR041238">
    <property type="entry name" value="Rap1a"/>
</dbReference>
<dbReference type="Gene3D" id="1.10.890.40">
    <property type="match status" value="1"/>
</dbReference>
<dbReference type="RefSeq" id="WP_183706024.1">
    <property type="nucleotide sequence ID" value="NZ_JACHFE010000009.1"/>
</dbReference>
<dbReference type="EMBL" id="JACHFE010000009">
    <property type="protein sequence ID" value="MBB5322636.1"/>
    <property type="molecule type" value="Genomic_DNA"/>
</dbReference>
<feature type="chain" id="PRO_5032647236" description="Rap1a immunity protein domain-containing protein" evidence="1">
    <location>
        <begin position="21"/>
        <end position="127"/>
    </location>
</feature>
<feature type="domain" description="Rap1a immunity protein" evidence="2">
    <location>
        <begin position="26"/>
        <end position="126"/>
    </location>
</feature>
<proteinExistence type="predicted"/>
<dbReference type="AlphaFoldDB" id="A0A840UNI6"/>
<reference evidence="3 4" key="1">
    <citation type="submission" date="2020-08" db="EMBL/GenBank/DDBJ databases">
        <title>Genomic Encyclopedia of Type Strains, Phase IV (KMG-IV): sequencing the most valuable type-strain genomes for metagenomic binning, comparative biology and taxonomic classification.</title>
        <authorList>
            <person name="Goeker M."/>
        </authorList>
    </citation>
    <scope>NUCLEOTIDE SEQUENCE [LARGE SCALE GENOMIC DNA]</scope>
    <source>
        <strain evidence="3 4">DSM 22359</strain>
    </source>
</reference>
<name>A0A840UNI6_9GAMM</name>
<feature type="signal peptide" evidence="1">
    <location>
        <begin position="1"/>
        <end position="20"/>
    </location>
</feature>
<evidence type="ECO:0000313" key="3">
    <source>
        <dbReference type="EMBL" id="MBB5322636.1"/>
    </source>
</evidence>
<accession>A0A840UNI6</accession>
<comment type="caution">
    <text evidence="3">The sequence shown here is derived from an EMBL/GenBank/DDBJ whole genome shotgun (WGS) entry which is preliminary data.</text>
</comment>
<protein>
    <recommendedName>
        <fullName evidence="2">Rap1a immunity protein domain-containing protein</fullName>
    </recommendedName>
</protein>
<gene>
    <name evidence="3" type="ORF">HNR38_003143</name>
</gene>
<dbReference type="Pfam" id="PF18602">
    <property type="entry name" value="Rap1a"/>
    <property type="match status" value="1"/>
</dbReference>
<evidence type="ECO:0000313" key="4">
    <source>
        <dbReference type="Proteomes" id="UP000591735"/>
    </source>
</evidence>